<proteinExistence type="predicted"/>
<accession>A0A4Y8SGE9</accession>
<dbReference type="PANTHER" id="PTHR34606">
    <property type="entry name" value="BON DOMAIN-CONTAINING PROTEIN"/>
    <property type="match status" value="1"/>
</dbReference>
<sequence>MKNDRDLLKNIQDAIKLDPTLKSAAVMVQVHEGMVTLSGVVKRYLDKIHTENITKSIDGVKAIVEHITVEIASNDEVADEEIAKNVLAYLKLNWVPLDRIKVKVEEGHVTLDGEVCHNFQKQDAKKSVGSVAGVKVFTNNLVIAPETAAALEKRTIEHALLRYSATVDQNIRVNIEANTITLNGTVQSYYQKEEAEKIAWNTPGVMLVKNELIVG</sequence>
<dbReference type="Pfam" id="PF04972">
    <property type="entry name" value="BON"/>
    <property type="match status" value="3"/>
</dbReference>
<feature type="domain" description="BON" evidence="1">
    <location>
        <begin position="74"/>
        <end position="145"/>
    </location>
</feature>
<evidence type="ECO:0000259" key="1">
    <source>
        <dbReference type="PROSITE" id="PS50914"/>
    </source>
</evidence>
<keyword evidence="3" id="KW-1185">Reference proteome</keyword>
<dbReference type="RefSeq" id="WP_133230984.1">
    <property type="nucleotide sequence ID" value="NZ_SOZE01000010.1"/>
</dbReference>
<gene>
    <name evidence="2" type="ORF">E2R66_11870</name>
</gene>
<dbReference type="AlphaFoldDB" id="A0A4Y8SGE9"/>
<reference evidence="2 3" key="1">
    <citation type="journal article" date="2017" name="Int. J. Syst. Evol. Microbiol.">
        <title>Mucilaginibacterpsychrotolerans sp. nov., isolated from peatlands.</title>
        <authorList>
            <person name="Deng Y."/>
            <person name="Shen L."/>
            <person name="Xu B."/>
            <person name="Liu Y."/>
            <person name="Gu Z."/>
            <person name="Liu H."/>
            <person name="Zhou Y."/>
        </authorList>
    </citation>
    <scope>NUCLEOTIDE SEQUENCE [LARGE SCALE GENOMIC DNA]</scope>
    <source>
        <strain evidence="2 3">NH7-4</strain>
    </source>
</reference>
<feature type="domain" description="BON" evidence="1">
    <location>
        <begin position="3"/>
        <end position="71"/>
    </location>
</feature>
<dbReference type="Proteomes" id="UP000297540">
    <property type="component" value="Unassembled WGS sequence"/>
</dbReference>
<dbReference type="Gene3D" id="3.30.1340.30">
    <property type="match status" value="3"/>
</dbReference>
<evidence type="ECO:0000313" key="3">
    <source>
        <dbReference type="Proteomes" id="UP000297540"/>
    </source>
</evidence>
<organism evidence="2 3">
    <name type="scientific">Mucilaginibacter psychrotolerans</name>
    <dbReference type="NCBI Taxonomy" id="1524096"/>
    <lineage>
        <taxon>Bacteria</taxon>
        <taxon>Pseudomonadati</taxon>
        <taxon>Bacteroidota</taxon>
        <taxon>Sphingobacteriia</taxon>
        <taxon>Sphingobacteriales</taxon>
        <taxon>Sphingobacteriaceae</taxon>
        <taxon>Mucilaginibacter</taxon>
    </lineage>
</organism>
<dbReference type="PANTHER" id="PTHR34606:SF15">
    <property type="entry name" value="BON DOMAIN-CONTAINING PROTEIN"/>
    <property type="match status" value="1"/>
</dbReference>
<name>A0A4Y8SGE9_9SPHI</name>
<feature type="domain" description="BON" evidence="1">
    <location>
        <begin position="148"/>
        <end position="215"/>
    </location>
</feature>
<protein>
    <submittedName>
        <fullName evidence="2">BON domain-containing protein</fullName>
    </submittedName>
</protein>
<dbReference type="OrthoDB" id="870892at2"/>
<dbReference type="EMBL" id="SOZE01000010">
    <property type="protein sequence ID" value="TFF37496.1"/>
    <property type="molecule type" value="Genomic_DNA"/>
</dbReference>
<dbReference type="InterPro" id="IPR051686">
    <property type="entry name" value="Lipoprotein_DolP"/>
</dbReference>
<evidence type="ECO:0000313" key="2">
    <source>
        <dbReference type="EMBL" id="TFF37496.1"/>
    </source>
</evidence>
<dbReference type="InterPro" id="IPR007055">
    <property type="entry name" value="BON_dom"/>
</dbReference>
<dbReference type="PROSITE" id="PS50914">
    <property type="entry name" value="BON"/>
    <property type="match status" value="3"/>
</dbReference>
<comment type="caution">
    <text evidence="2">The sequence shown here is derived from an EMBL/GenBank/DDBJ whole genome shotgun (WGS) entry which is preliminary data.</text>
</comment>